<feature type="transmembrane region" description="Helical" evidence="2">
    <location>
        <begin position="550"/>
        <end position="572"/>
    </location>
</feature>
<name>A0A1G8UVS2_9EURY</name>
<evidence type="ECO:0000313" key="5">
    <source>
        <dbReference type="Proteomes" id="UP000198856"/>
    </source>
</evidence>
<dbReference type="AlphaFoldDB" id="A0A1G8UVS2"/>
<keyword evidence="2" id="KW-0472">Membrane</keyword>
<dbReference type="PROSITE" id="PS51318">
    <property type="entry name" value="TAT"/>
    <property type="match status" value="1"/>
</dbReference>
<accession>A0A1G8UVS2</accession>
<dbReference type="STRING" id="890420.SAMN05216226_105108"/>
<dbReference type="OrthoDB" id="111095at2157"/>
<keyword evidence="2" id="KW-0812">Transmembrane</keyword>
<gene>
    <name evidence="4" type="ORF">SAMN05216226_105108</name>
</gene>
<feature type="transmembrane region" description="Helical" evidence="2">
    <location>
        <begin position="623"/>
        <end position="642"/>
    </location>
</feature>
<evidence type="ECO:0000259" key="3">
    <source>
        <dbReference type="Pfam" id="PF00144"/>
    </source>
</evidence>
<feature type="transmembrane region" description="Helical" evidence="2">
    <location>
        <begin position="502"/>
        <end position="523"/>
    </location>
</feature>
<feature type="domain" description="Beta-lactamase-related" evidence="3">
    <location>
        <begin position="60"/>
        <end position="382"/>
    </location>
</feature>
<dbReference type="InterPro" id="IPR006311">
    <property type="entry name" value="TAT_signal"/>
</dbReference>
<proteinExistence type="predicted"/>
<dbReference type="PANTHER" id="PTHR46825">
    <property type="entry name" value="D-ALANYL-D-ALANINE-CARBOXYPEPTIDASE/ENDOPEPTIDASE AMPH"/>
    <property type="match status" value="1"/>
</dbReference>
<dbReference type="RefSeq" id="WP_092700934.1">
    <property type="nucleotide sequence ID" value="NZ_FNFC01000005.1"/>
</dbReference>
<dbReference type="InterPro" id="IPR050491">
    <property type="entry name" value="AmpC-like"/>
</dbReference>
<dbReference type="InterPro" id="IPR012338">
    <property type="entry name" value="Beta-lactam/transpept-like"/>
</dbReference>
<dbReference type="EMBL" id="FNFC01000005">
    <property type="protein sequence ID" value="SDJ57030.1"/>
    <property type="molecule type" value="Genomic_DNA"/>
</dbReference>
<reference evidence="4 5" key="1">
    <citation type="submission" date="2016-10" db="EMBL/GenBank/DDBJ databases">
        <authorList>
            <person name="de Groot N.N."/>
        </authorList>
    </citation>
    <scope>NUCLEOTIDE SEQUENCE [LARGE SCALE GENOMIC DNA]</scope>
    <source>
        <strain evidence="4 5">IBRC-M10015</strain>
    </source>
</reference>
<evidence type="ECO:0000256" key="1">
    <source>
        <dbReference type="SAM" id="MobiDB-lite"/>
    </source>
</evidence>
<organism evidence="4 5">
    <name type="scientific">Halovenus aranensis</name>
    <dbReference type="NCBI Taxonomy" id="890420"/>
    <lineage>
        <taxon>Archaea</taxon>
        <taxon>Methanobacteriati</taxon>
        <taxon>Methanobacteriota</taxon>
        <taxon>Stenosarchaea group</taxon>
        <taxon>Halobacteria</taxon>
        <taxon>Halobacteriales</taxon>
        <taxon>Haloarculaceae</taxon>
        <taxon>Halovenus</taxon>
    </lineage>
</organism>
<dbReference type="Pfam" id="PF00144">
    <property type="entry name" value="Beta-lactamase"/>
    <property type="match status" value="1"/>
</dbReference>
<dbReference type="PANTHER" id="PTHR46825:SF9">
    <property type="entry name" value="BETA-LACTAMASE-RELATED DOMAIN-CONTAINING PROTEIN"/>
    <property type="match status" value="1"/>
</dbReference>
<evidence type="ECO:0000256" key="2">
    <source>
        <dbReference type="SAM" id="Phobius"/>
    </source>
</evidence>
<keyword evidence="2" id="KW-1133">Transmembrane helix</keyword>
<feature type="region of interest" description="Disordered" evidence="1">
    <location>
        <begin position="387"/>
        <end position="408"/>
    </location>
</feature>
<dbReference type="SUPFAM" id="SSF56601">
    <property type="entry name" value="beta-lactamase/transpeptidase-like"/>
    <property type="match status" value="1"/>
</dbReference>
<feature type="transmembrane region" description="Helical" evidence="2">
    <location>
        <begin position="584"/>
        <end position="611"/>
    </location>
</feature>
<keyword evidence="5" id="KW-1185">Reference proteome</keyword>
<sequence length="646" mass="69170">MTTSDKTAISRPCVTRRRFLAGSCAVAAGVSAGDAVTAGSGQAADGQSTVGLDDIESRVAELLTDSLDEHDIPGAAVAVVKDGEVTMTEGYGVADRTTDRPAEATTPFRIGSISKPVVWTAIARLIRRGDLDPATPVSAYLDDDIVSWNEPVTLGNLATHTAGFEATNRGMWYDDPADVGSLSRHLDPMPAQVRSPGELGAYSNHSAALAGQVLAAVTDRPFHEAMSSLLFAPAAMGASSFRQPLPQDLSEAHATGHDAANVDGKFAGLGIAPAGALSTTANDMARFMQLHLNDGVVDGDRVLASETVDLLHRQWFTHHEALAGMTLGLIEQNYGGVRVLHHSGATRTFHSKMVLIPEWGFGLFITFNSNDAAGPREKIPEKVLEDVVPDTESDSMPADTGPTRGSELEGTYRSLSVGEHAHDSFLTNLGAVAVEVSVADDGALVLDNDGDESRWVELEPLVFRNEETGERLAFGESDGDISYLFLGGTPTALGRQPWYESASLHGVAALVALVGVASGWLLWSPSREDGESWRDWLASCRSNRSRLAKLSLWVGGNAFAVFVLSTFVYLFWDVFALLSDPSLVYRLAFVLPMVGAVASVVSGVLGVRLWLEGDWRLRTRLHYSFVAACLLFMSAFLGYWNLLLPP</sequence>
<dbReference type="Proteomes" id="UP000198856">
    <property type="component" value="Unassembled WGS sequence"/>
</dbReference>
<evidence type="ECO:0000313" key="4">
    <source>
        <dbReference type="EMBL" id="SDJ57030.1"/>
    </source>
</evidence>
<dbReference type="InterPro" id="IPR001466">
    <property type="entry name" value="Beta-lactam-related"/>
</dbReference>
<dbReference type="Gene3D" id="3.40.710.10">
    <property type="entry name" value="DD-peptidase/beta-lactamase superfamily"/>
    <property type="match status" value="1"/>
</dbReference>
<protein>
    <submittedName>
        <fullName evidence="4">CubicO group peptidase, beta-lactamase class C family</fullName>
    </submittedName>
</protein>